<dbReference type="Proteomes" id="UP000487929">
    <property type="component" value="Unassembled WGS sequence"/>
</dbReference>
<evidence type="ECO:0000313" key="2">
    <source>
        <dbReference type="Proteomes" id="UP000487929"/>
    </source>
</evidence>
<reference evidence="1 2" key="1">
    <citation type="submission" date="2019-12" db="EMBL/GenBank/DDBJ databases">
        <title>Draft genome sequencing of Halomonas alimentaria DSM 15356.</title>
        <authorList>
            <person name="Pandiyan K."/>
            <person name="Kushwaha P."/>
            <person name="Gowdham M."/>
            <person name="Chakdar H."/>
            <person name="Singh A."/>
            <person name="Kumar M."/>
            <person name="Saxena A.K."/>
        </authorList>
    </citation>
    <scope>NUCLEOTIDE SEQUENCE [LARGE SCALE GENOMIC DNA]</scope>
    <source>
        <strain evidence="1 2">DSM 15356</strain>
    </source>
</reference>
<name>A0A7X4W825_9GAMM</name>
<dbReference type="AlphaFoldDB" id="A0A7X4W825"/>
<sequence>MQGIDHNENADLLLVNESDVFRRITTQAVEPKHRWINAKPAEMHVVLPQGDQADILSESLLVNLILYRFKHPATTA</sequence>
<dbReference type="EMBL" id="WUTT01000001">
    <property type="protein sequence ID" value="NAW34736.1"/>
    <property type="molecule type" value="Genomic_DNA"/>
</dbReference>
<dbReference type="RefSeq" id="WP_161431993.1">
    <property type="nucleotide sequence ID" value="NZ_WUTT01000001.1"/>
</dbReference>
<accession>A0A7X4W825</accession>
<keyword evidence="2" id="KW-1185">Reference proteome</keyword>
<evidence type="ECO:0000313" key="1">
    <source>
        <dbReference type="EMBL" id="NAW34736.1"/>
    </source>
</evidence>
<organism evidence="1 2">
    <name type="scientific">Halomonas alimentaria</name>
    <dbReference type="NCBI Taxonomy" id="147248"/>
    <lineage>
        <taxon>Bacteria</taxon>
        <taxon>Pseudomonadati</taxon>
        <taxon>Pseudomonadota</taxon>
        <taxon>Gammaproteobacteria</taxon>
        <taxon>Oceanospirillales</taxon>
        <taxon>Halomonadaceae</taxon>
        <taxon>Halomonas</taxon>
    </lineage>
</organism>
<comment type="caution">
    <text evidence="1">The sequence shown here is derived from an EMBL/GenBank/DDBJ whole genome shotgun (WGS) entry which is preliminary data.</text>
</comment>
<protein>
    <submittedName>
        <fullName evidence="1">Uncharacterized protein</fullName>
    </submittedName>
</protein>
<proteinExistence type="predicted"/>
<gene>
    <name evidence="1" type="ORF">GRB96_09950</name>
</gene>